<keyword evidence="5" id="KW-0448">Lipopolysaccharide biosynthesis</keyword>
<feature type="transmembrane region" description="Helical" evidence="8">
    <location>
        <begin position="560"/>
        <end position="581"/>
    </location>
</feature>
<accession>A0ABW6CYW4</accession>
<name>A0ABW6CYW4_9BACT</name>
<evidence type="ECO:0000256" key="3">
    <source>
        <dbReference type="ARBA" id="ARBA00022679"/>
    </source>
</evidence>
<gene>
    <name evidence="11" type="ORF">SKC38_01750</name>
</gene>
<dbReference type="Gene3D" id="3.40.50.720">
    <property type="entry name" value="NAD(P)-binding Rossmann-like Domain"/>
    <property type="match status" value="1"/>
</dbReference>
<dbReference type="Gene3D" id="3.90.550.10">
    <property type="entry name" value="Spore Coat Polysaccharide Biosynthesis Protein SpsA, Chain A"/>
    <property type="match status" value="1"/>
</dbReference>
<evidence type="ECO:0000256" key="4">
    <source>
        <dbReference type="ARBA" id="ARBA00022692"/>
    </source>
</evidence>
<feature type="transmembrane region" description="Helical" evidence="8">
    <location>
        <begin position="593"/>
        <end position="614"/>
    </location>
</feature>
<feature type="domain" description="Glycosyltransferase 2-like" evidence="9">
    <location>
        <begin position="337"/>
        <end position="499"/>
    </location>
</feature>
<organism evidence="11 12">
    <name type="scientific">Aquirufa echingensis</name>
    <dbReference type="NCBI Taxonomy" id="3096516"/>
    <lineage>
        <taxon>Bacteria</taxon>
        <taxon>Pseudomonadati</taxon>
        <taxon>Bacteroidota</taxon>
        <taxon>Cytophagia</taxon>
        <taxon>Cytophagales</taxon>
        <taxon>Flectobacillaceae</taxon>
        <taxon>Aquirufa</taxon>
    </lineage>
</organism>
<dbReference type="InterPro" id="IPR036291">
    <property type="entry name" value="NAD(P)-bd_dom_sf"/>
</dbReference>
<keyword evidence="4 8" id="KW-0812">Transmembrane</keyword>
<dbReference type="SUPFAM" id="SSF53448">
    <property type="entry name" value="Nucleotide-diphospho-sugar transferases"/>
    <property type="match status" value="1"/>
</dbReference>
<dbReference type="Gene3D" id="3.90.25.10">
    <property type="entry name" value="UDP-galactose 4-epimerase, domain 1"/>
    <property type="match status" value="1"/>
</dbReference>
<protein>
    <submittedName>
        <fullName evidence="11">NAD-dependent epimerase/dehydratase family protein</fullName>
    </submittedName>
</protein>
<keyword evidence="12" id="KW-1185">Reference proteome</keyword>
<keyword evidence="1" id="KW-1003">Cell membrane</keyword>
<proteinExistence type="predicted"/>
<comment type="caution">
    <text evidence="11">The sequence shown here is derived from an EMBL/GenBank/DDBJ whole genome shotgun (WGS) entry which is preliminary data.</text>
</comment>
<dbReference type="CDD" id="cd04187">
    <property type="entry name" value="DPM1_like_bac"/>
    <property type="match status" value="1"/>
</dbReference>
<dbReference type="SUPFAM" id="SSF51735">
    <property type="entry name" value="NAD(P)-binding Rossmann-fold domains"/>
    <property type="match status" value="1"/>
</dbReference>
<evidence type="ECO:0000256" key="6">
    <source>
        <dbReference type="ARBA" id="ARBA00022989"/>
    </source>
</evidence>
<evidence type="ECO:0000256" key="5">
    <source>
        <dbReference type="ARBA" id="ARBA00022985"/>
    </source>
</evidence>
<dbReference type="RefSeq" id="WP_377974563.1">
    <property type="nucleotide sequence ID" value="NZ_JBBKYA010000001.1"/>
</dbReference>
<dbReference type="Pfam" id="PF00535">
    <property type="entry name" value="Glycos_transf_2"/>
    <property type="match status" value="1"/>
</dbReference>
<evidence type="ECO:0000313" key="11">
    <source>
        <dbReference type="EMBL" id="MFD3274947.1"/>
    </source>
</evidence>
<dbReference type="InterPro" id="IPR029044">
    <property type="entry name" value="Nucleotide-diphossugar_trans"/>
</dbReference>
<evidence type="ECO:0000256" key="7">
    <source>
        <dbReference type="ARBA" id="ARBA00023136"/>
    </source>
</evidence>
<dbReference type="InterPro" id="IPR001173">
    <property type="entry name" value="Glyco_trans_2-like"/>
</dbReference>
<evidence type="ECO:0000313" key="12">
    <source>
        <dbReference type="Proteomes" id="UP001598114"/>
    </source>
</evidence>
<dbReference type="PANTHER" id="PTHR48090:SF3">
    <property type="entry name" value="UNDECAPRENYL-PHOSPHATE 4-DEOXY-4-FORMAMIDO-L-ARABINOSE TRANSFERASE"/>
    <property type="match status" value="1"/>
</dbReference>
<evidence type="ECO:0000259" key="9">
    <source>
        <dbReference type="Pfam" id="PF00535"/>
    </source>
</evidence>
<dbReference type="Pfam" id="PF01370">
    <property type="entry name" value="Epimerase"/>
    <property type="match status" value="1"/>
</dbReference>
<dbReference type="InterPro" id="IPR050256">
    <property type="entry name" value="Glycosyltransferase_2"/>
</dbReference>
<evidence type="ECO:0000259" key="10">
    <source>
        <dbReference type="Pfam" id="PF01370"/>
    </source>
</evidence>
<dbReference type="EMBL" id="JBBKYA010000001">
    <property type="protein sequence ID" value="MFD3274947.1"/>
    <property type="molecule type" value="Genomic_DNA"/>
</dbReference>
<feature type="domain" description="NAD-dependent epimerase/dehydratase" evidence="10">
    <location>
        <begin position="14"/>
        <end position="245"/>
    </location>
</feature>
<keyword evidence="7 8" id="KW-0472">Membrane</keyword>
<evidence type="ECO:0000256" key="1">
    <source>
        <dbReference type="ARBA" id="ARBA00022475"/>
    </source>
</evidence>
<evidence type="ECO:0000256" key="8">
    <source>
        <dbReference type="SAM" id="Phobius"/>
    </source>
</evidence>
<reference evidence="11 12" key="1">
    <citation type="submission" date="2024-03" db="EMBL/GenBank/DDBJ databases">
        <title>Aquirufa genome sequencing.</title>
        <authorList>
            <person name="Pitt A."/>
            <person name="Hahn M.W."/>
        </authorList>
    </citation>
    <scope>NUCLEOTIDE SEQUENCE [LARGE SCALE GENOMIC DNA]</scope>
    <source>
        <strain evidence="11 12">PLAD-142S6K</strain>
    </source>
</reference>
<dbReference type="InterPro" id="IPR001509">
    <property type="entry name" value="Epimerase_deHydtase"/>
</dbReference>
<keyword evidence="3" id="KW-0808">Transferase</keyword>
<dbReference type="Proteomes" id="UP001598114">
    <property type="component" value="Unassembled WGS sequence"/>
</dbReference>
<keyword evidence="2" id="KW-0328">Glycosyltransferase</keyword>
<keyword evidence="6 8" id="KW-1133">Transmembrane helix</keyword>
<dbReference type="PANTHER" id="PTHR48090">
    <property type="entry name" value="UNDECAPRENYL-PHOSPHATE 4-DEOXY-4-FORMAMIDO-L-ARABINOSE TRANSFERASE-RELATED"/>
    <property type="match status" value="1"/>
</dbReference>
<evidence type="ECO:0000256" key="2">
    <source>
        <dbReference type="ARBA" id="ARBA00022676"/>
    </source>
</evidence>
<sequence length="654" mass="74150">MSIESDILQLEGPIFVFGASGFIGANVVETLRTYRSDVYAISHNPKSAWRLKLMQVDDAHLLYCDINYRSSIETIFELYQPKTVFNLSAYGAYSKQTNHALTYQTNFIGTLNILDACQNIRAYIHAGSSSEYGLNCTNPDEESALIPNSHYAVSKISSSYLINYYGKFLKVPCLNFRLYSIYGPWEEPDRLVPRIVELGRKGEYPPLVSPETTRDFVYVLDCVHAFIKAALNVNATIAGNSYNIGSGIKTTLLELTEIAQEQFGIADKPNWGNMEARNWDTKEWVGNHTRALKDFGWKPKIALREGISKYADWQVKNQYEQAILPAFHEPQKLLTISAIIACYKDAQAIPDMYNRLIKTYSKIGCNYEIIFVNDNSPDNTQQVLEEICAKDANVIAIKHSRNFGSQAAFSSGMEISTGDAVVLMDGDLQDPPELIEDFVVQWRAGYEVVFGRRIKREASIFMNFAYKAFYKVFSRMSYIAIPKDAGDFSLIDRKVVEHLIALPEKEQFLRGLRAWLGFKQIGVDYVRPERAYGVTTNNIWKNIWWAKKGIFSFSYAPLEIMSYGGMGLTILSIFAIGIQTFMKFVHPDIPHGISTIIVLILFFGGIQLLAMSIIGEYLAKVLDESKNRPKFIRDTVILKGKKIEKNSELNRLIH</sequence>